<dbReference type="Proteomes" id="UP000629870">
    <property type="component" value="Unassembled WGS sequence"/>
</dbReference>
<reference evidence="2 3" key="1">
    <citation type="submission" date="2020-08" db="EMBL/GenBank/DDBJ databases">
        <title>Genomic Encyclopedia of Type Strains, Phase IV (KMG-IV): sequencing the most valuable type-strain genomes for metagenomic binning, comparative biology and taxonomic classification.</title>
        <authorList>
            <person name="Goeker M."/>
        </authorList>
    </citation>
    <scope>NUCLEOTIDE SEQUENCE [LARGE SCALE GENOMIC DNA]</scope>
    <source>
        <strain evidence="2 3">DSM 12027</strain>
    </source>
</reference>
<evidence type="ECO:0000313" key="2">
    <source>
        <dbReference type="EMBL" id="MBB6018718.1"/>
    </source>
</evidence>
<dbReference type="PANTHER" id="PTHR33360:SF2">
    <property type="entry name" value="TRANSPOSASE FOR INSERTION SEQUENCE ELEMENT IS200"/>
    <property type="match status" value="1"/>
</dbReference>
<dbReference type="Pfam" id="PF01797">
    <property type="entry name" value="Y1_Tnp"/>
    <property type="match status" value="1"/>
</dbReference>
<dbReference type="PANTHER" id="PTHR33360">
    <property type="entry name" value="TRANSPOSASE FOR INSERTION SEQUENCE ELEMENT IS200"/>
    <property type="match status" value="1"/>
</dbReference>
<dbReference type="SMART" id="SM01321">
    <property type="entry name" value="Y1_Tnp"/>
    <property type="match status" value="1"/>
</dbReference>
<accession>A0ABR6NXF2</accession>
<sequence length="148" mass="17089">MLRRDPHAAQPCYIVEVPTFYLHKNTSVSLLQYHFVWCPKRRRKVLVGNVALRLGELLEDKTAELGWRIVAMEIMPDHVHLFLGTDPDVSPTQVMHALKGYTSRVLRQEFPKLQTMPSLWTRSFLVSTAGNVSAKTIQRYIAEQKTRD</sequence>
<gene>
    <name evidence="2" type="ORF">HNQ04_003999</name>
</gene>
<evidence type="ECO:0000259" key="1">
    <source>
        <dbReference type="SMART" id="SM01321"/>
    </source>
</evidence>
<keyword evidence="3" id="KW-1185">Reference proteome</keyword>
<dbReference type="SUPFAM" id="SSF143422">
    <property type="entry name" value="Transposase IS200-like"/>
    <property type="match status" value="1"/>
</dbReference>
<organism evidence="2 3">
    <name type="scientific">Deinococcus radiopugnans ATCC 19172</name>
    <dbReference type="NCBI Taxonomy" id="585398"/>
    <lineage>
        <taxon>Bacteria</taxon>
        <taxon>Thermotogati</taxon>
        <taxon>Deinococcota</taxon>
        <taxon>Deinococci</taxon>
        <taxon>Deinococcales</taxon>
        <taxon>Deinococcaceae</taxon>
        <taxon>Deinococcus</taxon>
    </lineage>
</organism>
<dbReference type="EMBL" id="JACHEW010000039">
    <property type="protein sequence ID" value="MBB6018718.1"/>
    <property type="molecule type" value="Genomic_DNA"/>
</dbReference>
<evidence type="ECO:0000313" key="3">
    <source>
        <dbReference type="Proteomes" id="UP000629870"/>
    </source>
</evidence>
<dbReference type="NCBIfam" id="NF033573">
    <property type="entry name" value="transpos_IS200"/>
    <property type="match status" value="1"/>
</dbReference>
<protein>
    <submittedName>
        <fullName evidence="2">Transposase</fullName>
    </submittedName>
</protein>
<dbReference type="InterPro" id="IPR036515">
    <property type="entry name" value="Transposase_17_sf"/>
</dbReference>
<name>A0ABR6NXF2_9DEIO</name>
<proteinExistence type="predicted"/>
<dbReference type="Gene3D" id="3.30.70.1290">
    <property type="entry name" value="Transposase IS200-like"/>
    <property type="match status" value="1"/>
</dbReference>
<feature type="domain" description="Transposase IS200-like" evidence="1">
    <location>
        <begin position="28"/>
        <end position="144"/>
    </location>
</feature>
<comment type="caution">
    <text evidence="2">The sequence shown here is derived from an EMBL/GenBank/DDBJ whole genome shotgun (WGS) entry which is preliminary data.</text>
</comment>
<dbReference type="InterPro" id="IPR002686">
    <property type="entry name" value="Transposase_17"/>
</dbReference>
<dbReference type="RefSeq" id="WP_221265636.1">
    <property type="nucleotide sequence ID" value="NZ_JACHEW010000039.1"/>
</dbReference>